<feature type="transmembrane region" description="Helical" evidence="3">
    <location>
        <begin position="453"/>
        <end position="475"/>
    </location>
</feature>
<keyword evidence="1" id="KW-0175">Coiled coil</keyword>
<keyword evidence="5" id="KW-1185">Reference proteome</keyword>
<dbReference type="Proteomes" id="UP001214415">
    <property type="component" value="Chromosome 1"/>
</dbReference>
<feature type="region of interest" description="Disordered" evidence="2">
    <location>
        <begin position="76"/>
        <end position="144"/>
    </location>
</feature>
<keyword evidence="3" id="KW-0812">Transmembrane</keyword>
<reference evidence="4" key="1">
    <citation type="submission" date="2023-03" db="EMBL/GenBank/DDBJ databases">
        <title>Mating type loci evolution in Malassezia.</title>
        <authorList>
            <person name="Coelho M.A."/>
        </authorList>
    </citation>
    <scope>NUCLEOTIDE SEQUENCE</scope>
    <source>
        <strain evidence="4">CBS 12830</strain>
    </source>
</reference>
<feature type="coiled-coil region" evidence="1">
    <location>
        <begin position="147"/>
        <end position="331"/>
    </location>
</feature>
<keyword evidence="3" id="KW-1133">Transmembrane helix</keyword>
<feature type="compositionally biased region" description="Basic and acidic residues" evidence="2">
    <location>
        <begin position="371"/>
        <end position="386"/>
    </location>
</feature>
<dbReference type="EMBL" id="CP119900">
    <property type="protein sequence ID" value="WFD21576.1"/>
    <property type="molecule type" value="Genomic_DNA"/>
</dbReference>
<name>A0AAF0IXB5_9BASI</name>
<proteinExistence type="predicted"/>
<dbReference type="Gene3D" id="1.10.287.1490">
    <property type="match status" value="1"/>
</dbReference>
<protein>
    <submittedName>
        <fullName evidence="4">Uncharacterized protein</fullName>
    </submittedName>
</protein>
<feature type="compositionally biased region" description="Polar residues" evidence="2">
    <location>
        <begin position="403"/>
        <end position="419"/>
    </location>
</feature>
<evidence type="ECO:0000313" key="5">
    <source>
        <dbReference type="Proteomes" id="UP001214415"/>
    </source>
</evidence>
<dbReference type="AlphaFoldDB" id="A0AAF0IXB5"/>
<sequence length="523" mass="58119">MPGCNEAAVRALFSEHGGDTLQAKDLIQIIDSYEQKCGTPVVAAPIALQMSAFASDNGALMVGVDEFLGMVRSLEQDADSSVDTSVPSLIDRTEDSPDTTLDMGPESPMKHKSAYASQARAQLDRTSAQGSLTSTQSDSDMEGVSVRSRLIRKLARVSDQLERLQNEHDCLSADKEQGDSERAALQRQVKALQRELHTVREHARHLEDQLHHLEETLTSVRRERNTQARTIKTLDARVSHLSHVQKEQEASAAQQEAELENAHASCHAHLLQVQELQATCHAQRQAMDQLDATVRALETVHMDTEKLQAQVDASRQVRERLEWELHELRQQTGESVSVLARDLDPLGEWAVTEAPADLDPFNNESVAVSDEAPRPRVDASESHPEPASETAPAPPSSKVNAAEPSTSDVVPDMLQSQPRASLPKTERWAERVVDLLLQKVSKAPSPPTATVHAGWVLLLHVLLVVVGMWLGVWLYHISLRLSPQYVYQQLLDRRWKELNLLHDSLHTPLSTQLWLERHLSTLA</sequence>
<evidence type="ECO:0000256" key="3">
    <source>
        <dbReference type="SAM" id="Phobius"/>
    </source>
</evidence>
<evidence type="ECO:0000256" key="2">
    <source>
        <dbReference type="SAM" id="MobiDB-lite"/>
    </source>
</evidence>
<organism evidence="4 5">
    <name type="scientific">Malassezia equina</name>
    <dbReference type="NCBI Taxonomy" id="1381935"/>
    <lineage>
        <taxon>Eukaryota</taxon>
        <taxon>Fungi</taxon>
        <taxon>Dikarya</taxon>
        <taxon>Basidiomycota</taxon>
        <taxon>Ustilaginomycotina</taxon>
        <taxon>Malasseziomycetes</taxon>
        <taxon>Malasseziales</taxon>
        <taxon>Malasseziaceae</taxon>
        <taxon>Malassezia</taxon>
    </lineage>
</organism>
<feature type="region of interest" description="Disordered" evidence="2">
    <location>
        <begin position="354"/>
        <end position="423"/>
    </location>
</feature>
<feature type="compositionally biased region" description="Polar residues" evidence="2">
    <location>
        <begin position="115"/>
        <end position="138"/>
    </location>
</feature>
<gene>
    <name evidence="4" type="ORF">MEQU1_000229</name>
</gene>
<evidence type="ECO:0000256" key="1">
    <source>
        <dbReference type="SAM" id="Coils"/>
    </source>
</evidence>
<evidence type="ECO:0000313" key="4">
    <source>
        <dbReference type="EMBL" id="WFD21576.1"/>
    </source>
</evidence>
<accession>A0AAF0IXB5</accession>
<keyword evidence="3" id="KW-0472">Membrane</keyword>